<evidence type="ECO:0000313" key="2">
    <source>
        <dbReference type="Proteomes" id="UP000234323"/>
    </source>
</evidence>
<keyword evidence="2" id="KW-1185">Reference proteome</keyword>
<dbReference type="EMBL" id="LLXI01010147">
    <property type="protein sequence ID" value="PKY63401.1"/>
    <property type="molecule type" value="Genomic_DNA"/>
</dbReference>
<protein>
    <submittedName>
        <fullName evidence="1">Uncharacterized protein</fullName>
    </submittedName>
</protein>
<evidence type="ECO:0000313" key="1">
    <source>
        <dbReference type="EMBL" id="PKY63401.1"/>
    </source>
</evidence>
<gene>
    <name evidence="1" type="ORF">RhiirA4_492206</name>
</gene>
<dbReference type="Proteomes" id="UP000234323">
    <property type="component" value="Unassembled WGS sequence"/>
</dbReference>
<sequence>MQLNIYSDLFYDPITTSDERIWITSTSSATSSPLYSTFIASNPSQNICDNGHFPTISRNRVTMDSTLFLPNINYHNNRHPLNLKWVLTFK</sequence>
<comment type="caution">
    <text evidence="1">The sequence shown here is derived from an EMBL/GenBank/DDBJ whole genome shotgun (WGS) entry which is preliminary data.</text>
</comment>
<reference evidence="1 2" key="1">
    <citation type="submission" date="2015-10" db="EMBL/GenBank/DDBJ databases">
        <title>Genome analyses suggest a sexual origin of heterokaryosis in a supposedly ancient asexual fungus.</title>
        <authorList>
            <person name="Ropars J."/>
            <person name="Sedzielewska K."/>
            <person name="Noel J."/>
            <person name="Charron P."/>
            <person name="Farinelli L."/>
            <person name="Marton T."/>
            <person name="Kruger M."/>
            <person name="Pelin A."/>
            <person name="Brachmann A."/>
            <person name="Corradi N."/>
        </authorList>
    </citation>
    <scope>NUCLEOTIDE SEQUENCE [LARGE SCALE GENOMIC DNA]</scope>
    <source>
        <strain evidence="1 2">A4</strain>
    </source>
</reference>
<accession>A0A2I1HWY4</accession>
<name>A0A2I1HWY4_9GLOM</name>
<organism evidence="1 2">
    <name type="scientific">Rhizophagus irregularis</name>
    <dbReference type="NCBI Taxonomy" id="588596"/>
    <lineage>
        <taxon>Eukaryota</taxon>
        <taxon>Fungi</taxon>
        <taxon>Fungi incertae sedis</taxon>
        <taxon>Mucoromycota</taxon>
        <taxon>Glomeromycotina</taxon>
        <taxon>Glomeromycetes</taxon>
        <taxon>Glomerales</taxon>
        <taxon>Glomeraceae</taxon>
        <taxon>Rhizophagus</taxon>
    </lineage>
</organism>
<dbReference type="AlphaFoldDB" id="A0A2I1HWY4"/>
<proteinExistence type="predicted"/>